<organism evidence="1">
    <name type="scientific">Cupriavidus taiwanensis</name>
    <dbReference type="NCBI Taxonomy" id="164546"/>
    <lineage>
        <taxon>Bacteria</taxon>
        <taxon>Pseudomonadati</taxon>
        <taxon>Pseudomonadota</taxon>
        <taxon>Betaproteobacteria</taxon>
        <taxon>Burkholderiales</taxon>
        <taxon>Burkholderiaceae</taxon>
        <taxon>Cupriavidus</taxon>
    </lineage>
</organism>
<name>A0A375DAR5_9BURK</name>
<protein>
    <submittedName>
        <fullName evidence="1">Uncharacterized protein</fullName>
    </submittedName>
</protein>
<gene>
    <name evidence="1" type="ORF">CBM2586_P380011</name>
</gene>
<sequence>MLEAALLHKSRLRGSSVRLRKRCDFPDRAGGLAVFHNVRWRYFSGLLGQWREPGAAVYSLRQHDVQ</sequence>
<dbReference type="AlphaFoldDB" id="A0A375DAR5"/>
<comment type="caution">
    <text evidence="1">The sequence shown here is derived from an EMBL/GenBank/DDBJ whole genome shotgun (WGS) entry which is preliminary data.</text>
</comment>
<proteinExistence type="predicted"/>
<reference evidence="1" key="1">
    <citation type="submission" date="2018-01" db="EMBL/GenBank/DDBJ databases">
        <authorList>
            <person name="Clerissi C."/>
        </authorList>
    </citation>
    <scope>NUCLEOTIDE SEQUENCE</scope>
    <source>
        <strain evidence="1">Cupriavidus taiwanensis LMG 19430</strain>
    </source>
</reference>
<dbReference type="EMBL" id="OFSN01000059">
    <property type="protein sequence ID" value="SOY78055.1"/>
    <property type="molecule type" value="Genomic_DNA"/>
</dbReference>
<evidence type="ECO:0000313" key="1">
    <source>
        <dbReference type="EMBL" id="SOY78055.1"/>
    </source>
</evidence>
<dbReference type="Proteomes" id="UP000257016">
    <property type="component" value="Unassembled WGS sequence"/>
</dbReference>
<accession>A0A375DAR5</accession>